<dbReference type="NCBIfam" id="NF008909">
    <property type="entry name" value="PRK12273.1"/>
    <property type="match status" value="1"/>
</dbReference>
<dbReference type="Gene3D" id="1.10.40.30">
    <property type="entry name" value="Fumarase/aspartase (C-terminal domain)"/>
    <property type="match status" value="1"/>
</dbReference>
<dbReference type="PATRIC" id="fig|1226633.4.peg.1604"/>
<dbReference type="InterPro" id="IPR022761">
    <property type="entry name" value="Fumarate_lyase_N"/>
</dbReference>
<dbReference type="Gene3D" id="1.20.200.10">
    <property type="entry name" value="Fumarase/aspartase (Central domain)"/>
    <property type="match status" value="1"/>
</dbReference>
<evidence type="ECO:0000313" key="4">
    <source>
        <dbReference type="EMBL" id="KID48665.1"/>
    </source>
</evidence>
<dbReference type="GO" id="GO:0005829">
    <property type="term" value="C:cytosol"/>
    <property type="evidence" value="ECO:0007669"/>
    <property type="project" value="TreeGrafter"/>
</dbReference>
<dbReference type="GO" id="GO:0006531">
    <property type="term" value="P:aspartate metabolic process"/>
    <property type="evidence" value="ECO:0007669"/>
    <property type="project" value="TreeGrafter"/>
</dbReference>
<dbReference type="EMBL" id="AUZI01000021">
    <property type="protein sequence ID" value="KID48665.1"/>
    <property type="molecule type" value="Genomic_DNA"/>
</dbReference>
<dbReference type="FunFam" id="1.20.200.10:FF:000001">
    <property type="entry name" value="Fumarate hydratase, mitochondrial"/>
    <property type="match status" value="1"/>
</dbReference>
<dbReference type="GeneID" id="75075419"/>
<dbReference type="GO" id="GO:0006099">
    <property type="term" value="P:tricarboxylic acid cycle"/>
    <property type="evidence" value="ECO:0007669"/>
    <property type="project" value="InterPro"/>
</dbReference>
<dbReference type="InterPro" id="IPR008948">
    <property type="entry name" value="L-Aspartase-like"/>
</dbReference>
<dbReference type="OrthoDB" id="9802809at2"/>
<proteinExistence type="predicted"/>
<keyword evidence="1 4" id="KW-0456">Lyase</keyword>
<dbReference type="InterPro" id="IPR018951">
    <property type="entry name" value="Fumarase_C_C"/>
</dbReference>
<feature type="domain" description="Fumarate lyase N-terminal" evidence="2">
    <location>
        <begin position="11"/>
        <end position="340"/>
    </location>
</feature>
<evidence type="ECO:0000256" key="1">
    <source>
        <dbReference type="ARBA" id="ARBA00023239"/>
    </source>
</evidence>
<evidence type="ECO:0000259" key="3">
    <source>
        <dbReference type="Pfam" id="PF10415"/>
    </source>
</evidence>
<protein>
    <submittedName>
        <fullName evidence="4">Aspartate ammonia-lyase</fullName>
        <ecNumber evidence="4">4.3.1.1</ecNumber>
    </submittedName>
</protein>
<evidence type="ECO:0000259" key="2">
    <source>
        <dbReference type="Pfam" id="PF00206"/>
    </source>
</evidence>
<dbReference type="AlphaFoldDB" id="A0A017H5E4"/>
<dbReference type="InterPro" id="IPR051546">
    <property type="entry name" value="Aspartate_Ammonia-Lyase"/>
</dbReference>
<dbReference type="FunFam" id="1.10.275.10:FF:000001">
    <property type="entry name" value="Fumarate hydratase, mitochondrial"/>
    <property type="match status" value="1"/>
</dbReference>
<comment type="caution">
    <text evidence="4">The sequence shown here is derived from an EMBL/GenBank/DDBJ whole genome shotgun (WGS) entry which is preliminary data.</text>
</comment>
<dbReference type="GO" id="GO:0008797">
    <property type="term" value="F:aspartate ammonia-lyase activity"/>
    <property type="evidence" value="ECO:0007669"/>
    <property type="project" value="UniProtKB-EC"/>
</dbReference>
<dbReference type="PRINTS" id="PR00149">
    <property type="entry name" value="FUMRATELYASE"/>
</dbReference>
<dbReference type="FunFam" id="1.10.40.30:FF:000002">
    <property type="entry name" value="Fumarate hydratase class II"/>
    <property type="match status" value="1"/>
</dbReference>
<dbReference type="RefSeq" id="WP_005964035.1">
    <property type="nucleotide sequence ID" value="NZ_AOJP01000004.1"/>
</dbReference>
<dbReference type="EC" id="4.3.1.1" evidence="4"/>
<dbReference type="Pfam" id="PF10415">
    <property type="entry name" value="FumaraseC_C"/>
    <property type="match status" value="1"/>
</dbReference>
<dbReference type="CDD" id="cd01357">
    <property type="entry name" value="Aspartase"/>
    <property type="match status" value="1"/>
</dbReference>
<dbReference type="InterPro" id="IPR020557">
    <property type="entry name" value="Fumarate_lyase_CS"/>
</dbReference>
<sequence>MTFRLESDSIGSLQVPSEAYYGVQTLRAKNNFFITGYRLNPIFISSLAYVKKAAAICNMEAETIQEDVAKAIIQAADEIISGKFRDQFITDVIQGGAGTSMNMNMNEVIANRANELLGGALGTYDKVHPNDHVNFGQSTNDVVPTSGKLTIQFLLRDLLKNLEDLYSTFQSKATQYDHIIKMGRTHLQDAVPIRVGQEFRAFSGPVKRDIERLKSAMYELSFVNMGATAVGTGLNADINYIQRVVEVLSEVTGFSFSQCEDLVDGTRNLDSFVYLSSILKTCAVNLSKTANDIRLMSSGPKAGIAELILPQEQPGSSIMPGKVNPVIPEVMNQVCFQIFGNDVTITKAAEAGQLELNVFEPVLFFNLFQSIQILTNGIRTFIDNCIAGIQVNEEDCKYWLTRSVGVVTALSPHIGYKVAAEIAKLSLKTGKPVYDLVLEQGLLEKEKLDIILNPFEMTKPGIAGKELLKHD</sequence>
<dbReference type="Gene3D" id="1.10.275.10">
    <property type="entry name" value="Fumarase/aspartase (N-terminal domain)"/>
    <property type="match status" value="1"/>
</dbReference>
<dbReference type="PANTHER" id="PTHR42696:SF2">
    <property type="entry name" value="ASPARTATE AMMONIA-LYASE"/>
    <property type="match status" value="1"/>
</dbReference>
<name>A0A017H5E4_9FUSO</name>
<gene>
    <name evidence="4" type="ORF">C095_07970</name>
</gene>
<accession>A0A017H5E4</accession>
<dbReference type="PROSITE" id="PS00163">
    <property type="entry name" value="FUMARATE_LYASES"/>
    <property type="match status" value="1"/>
</dbReference>
<dbReference type="SUPFAM" id="SSF48557">
    <property type="entry name" value="L-aspartase-like"/>
    <property type="match status" value="1"/>
</dbReference>
<feature type="domain" description="Fumarase C C-terminal" evidence="3">
    <location>
        <begin position="407"/>
        <end position="459"/>
    </location>
</feature>
<dbReference type="Pfam" id="PF00206">
    <property type="entry name" value="Lyase_1"/>
    <property type="match status" value="1"/>
</dbReference>
<dbReference type="PANTHER" id="PTHR42696">
    <property type="entry name" value="ASPARTATE AMMONIA-LYASE"/>
    <property type="match status" value="1"/>
</dbReference>
<reference evidence="4 5" key="1">
    <citation type="submission" date="2013-08" db="EMBL/GenBank/DDBJ databases">
        <title>An opportunistic ruminal bacterium that causes liver abscesses in cattle.</title>
        <authorList>
            <person name="Benahmed F.H."/>
            <person name="Rasmussen M."/>
            <person name="Harbottle H."/>
            <person name="Soppet D."/>
            <person name="Nagaraja T.G."/>
            <person name="Davidson M."/>
        </authorList>
    </citation>
    <scope>NUCLEOTIDE SEQUENCE [LARGE SCALE GENOMIC DNA]</scope>
    <source>
        <strain evidence="4 5">B35</strain>
    </source>
</reference>
<dbReference type="InterPro" id="IPR000362">
    <property type="entry name" value="Fumarate_lyase_fam"/>
</dbReference>
<organism evidence="4 5">
    <name type="scientific">Fusobacterium necrophorum subsp. funduliforme B35</name>
    <dbReference type="NCBI Taxonomy" id="1226633"/>
    <lineage>
        <taxon>Bacteria</taxon>
        <taxon>Fusobacteriati</taxon>
        <taxon>Fusobacteriota</taxon>
        <taxon>Fusobacteriia</taxon>
        <taxon>Fusobacteriales</taxon>
        <taxon>Fusobacteriaceae</taxon>
        <taxon>Fusobacterium</taxon>
    </lineage>
</organism>
<dbReference type="Proteomes" id="UP000031184">
    <property type="component" value="Unassembled WGS sequence"/>
</dbReference>
<dbReference type="PRINTS" id="PR00145">
    <property type="entry name" value="ARGSUCLYASE"/>
</dbReference>
<evidence type="ECO:0000313" key="5">
    <source>
        <dbReference type="Proteomes" id="UP000031184"/>
    </source>
</evidence>
<dbReference type="InterPro" id="IPR024083">
    <property type="entry name" value="Fumarase/histidase_N"/>
</dbReference>